<comment type="caution">
    <text evidence="2">The sequence shown here is derived from an EMBL/GenBank/DDBJ whole genome shotgun (WGS) entry which is preliminary data.</text>
</comment>
<dbReference type="PANTHER" id="PTHR36844:SF1">
    <property type="entry name" value="PROTEASE PRSW"/>
    <property type="match status" value="1"/>
</dbReference>
<dbReference type="Pfam" id="PF13367">
    <property type="entry name" value="PrsW-protease"/>
    <property type="match status" value="1"/>
</dbReference>
<evidence type="ECO:0000256" key="1">
    <source>
        <dbReference type="SAM" id="Phobius"/>
    </source>
</evidence>
<accession>A0A645CJY5</accession>
<feature type="transmembrane region" description="Helical" evidence="1">
    <location>
        <begin position="156"/>
        <end position="178"/>
    </location>
</feature>
<sequence length="229" mass="25408">MLDAVFWGTMIPLFFLILLLKGENRLMMLFFAWGMVAFALSLAVNDLVLKQGGMPVSELSVTWAPIIEEFFKALPLLYFLVRREKTAFPLFTFALAAGIGFSIQENYMYLFGQASAESSLTFYVILRSITACLMHGMATGILGFGLSLIKEFNMMVMPLLFGLFSVSIILHALFNLYIASGARLIGMLMPLMLYMVSAGVLYQGNILKTGTQKDGQEPDPHSPLSAEKQ</sequence>
<protein>
    <recommendedName>
        <fullName evidence="3">Protease PrsW</fullName>
    </recommendedName>
</protein>
<feature type="transmembrane region" description="Helical" evidence="1">
    <location>
        <begin position="87"/>
        <end position="104"/>
    </location>
</feature>
<feature type="transmembrane region" description="Helical" evidence="1">
    <location>
        <begin position="6"/>
        <end position="22"/>
    </location>
</feature>
<dbReference type="InterPro" id="IPR026898">
    <property type="entry name" value="PrsW"/>
</dbReference>
<dbReference type="PANTHER" id="PTHR36844">
    <property type="entry name" value="PROTEASE PRSW"/>
    <property type="match status" value="1"/>
</dbReference>
<proteinExistence type="predicted"/>
<evidence type="ECO:0000313" key="2">
    <source>
        <dbReference type="EMBL" id="MPM77261.1"/>
    </source>
</evidence>
<feature type="transmembrane region" description="Helical" evidence="1">
    <location>
        <begin position="184"/>
        <end position="202"/>
    </location>
</feature>
<feature type="transmembrane region" description="Helical" evidence="1">
    <location>
        <begin position="124"/>
        <end position="149"/>
    </location>
</feature>
<dbReference type="EMBL" id="VSSQ01027825">
    <property type="protein sequence ID" value="MPM77261.1"/>
    <property type="molecule type" value="Genomic_DNA"/>
</dbReference>
<keyword evidence="1" id="KW-0812">Transmembrane</keyword>
<evidence type="ECO:0008006" key="3">
    <source>
        <dbReference type="Google" id="ProtNLM"/>
    </source>
</evidence>
<gene>
    <name evidence="2" type="ORF">SDC9_124261</name>
</gene>
<feature type="transmembrane region" description="Helical" evidence="1">
    <location>
        <begin position="29"/>
        <end position="49"/>
    </location>
</feature>
<reference evidence="2" key="1">
    <citation type="submission" date="2019-08" db="EMBL/GenBank/DDBJ databases">
        <authorList>
            <person name="Kucharzyk K."/>
            <person name="Murdoch R.W."/>
            <person name="Higgins S."/>
            <person name="Loffler F."/>
        </authorList>
    </citation>
    <scope>NUCLEOTIDE SEQUENCE</scope>
</reference>
<keyword evidence="1" id="KW-1133">Transmembrane helix</keyword>
<feature type="transmembrane region" description="Helical" evidence="1">
    <location>
        <begin position="61"/>
        <end position="80"/>
    </location>
</feature>
<dbReference type="AlphaFoldDB" id="A0A645CJY5"/>
<dbReference type="GO" id="GO:0008233">
    <property type="term" value="F:peptidase activity"/>
    <property type="evidence" value="ECO:0007669"/>
    <property type="project" value="InterPro"/>
</dbReference>
<keyword evidence="1" id="KW-0472">Membrane</keyword>
<organism evidence="2">
    <name type="scientific">bioreactor metagenome</name>
    <dbReference type="NCBI Taxonomy" id="1076179"/>
    <lineage>
        <taxon>unclassified sequences</taxon>
        <taxon>metagenomes</taxon>
        <taxon>ecological metagenomes</taxon>
    </lineage>
</organism>
<name>A0A645CJY5_9ZZZZ</name>